<dbReference type="Pfam" id="PF00781">
    <property type="entry name" value="DAGK_cat"/>
    <property type="match status" value="1"/>
</dbReference>
<dbReference type="RefSeq" id="WP_252621183.1">
    <property type="nucleotide sequence ID" value="NZ_CP099490.1"/>
</dbReference>
<evidence type="ECO:0000259" key="2">
    <source>
        <dbReference type="PROSITE" id="PS50146"/>
    </source>
</evidence>
<evidence type="ECO:0000256" key="1">
    <source>
        <dbReference type="SAM" id="MobiDB-lite"/>
    </source>
</evidence>
<dbReference type="InterPro" id="IPR016064">
    <property type="entry name" value="NAD/diacylglycerol_kinase_sf"/>
</dbReference>
<feature type="domain" description="DAGKc" evidence="2">
    <location>
        <begin position="65"/>
        <end position="196"/>
    </location>
</feature>
<dbReference type="InterPro" id="IPR017438">
    <property type="entry name" value="ATP-NAD_kinase_N"/>
</dbReference>
<gene>
    <name evidence="3" type="ORF">NF557_00660</name>
</gene>
<accession>A0ABY4YI56</accession>
<evidence type="ECO:0000313" key="4">
    <source>
        <dbReference type="Proteomes" id="UP001056535"/>
    </source>
</evidence>
<keyword evidence="4" id="KW-1185">Reference proteome</keyword>
<feature type="region of interest" description="Disordered" evidence="1">
    <location>
        <begin position="194"/>
        <end position="223"/>
    </location>
</feature>
<name>A0ABY4YI56_9MICO</name>
<dbReference type="PANTHER" id="PTHR30492">
    <property type="entry name" value="METHYLGLYOXAL SYNTHASE"/>
    <property type="match status" value="1"/>
</dbReference>
<keyword evidence="3" id="KW-0808">Transferase</keyword>
<dbReference type="GO" id="GO:0016301">
    <property type="term" value="F:kinase activity"/>
    <property type="evidence" value="ECO:0007669"/>
    <property type="project" value="UniProtKB-KW"/>
</dbReference>
<dbReference type="Gene3D" id="2.60.200.40">
    <property type="match status" value="1"/>
</dbReference>
<dbReference type="Pfam" id="PF19279">
    <property type="entry name" value="YegS_C"/>
    <property type="match status" value="1"/>
</dbReference>
<dbReference type="SUPFAM" id="SSF111331">
    <property type="entry name" value="NAD kinase/diacylglycerol kinase-like"/>
    <property type="match status" value="1"/>
</dbReference>
<dbReference type="PROSITE" id="PS50146">
    <property type="entry name" value="DAGK"/>
    <property type="match status" value="1"/>
</dbReference>
<dbReference type="Proteomes" id="UP001056535">
    <property type="component" value="Chromosome"/>
</dbReference>
<dbReference type="PANTHER" id="PTHR30492:SF0">
    <property type="entry name" value="METHYLGLYOXAL SYNTHASE"/>
    <property type="match status" value="1"/>
</dbReference>
<dbReference type="InterPro" id="IPR045540">
    <property type="entry name" value="YegS/DAGK_C"/>
</dbReference>
<keyword evidence="3" id="KW-0418">Kinase</keyword>
<dbReference type="Gene3D" id="3.40.50.10330">
    <property type="entry name" value="Probable inorganic polyphosphate/atp-NAD kinase, domain 1"/>
    <property type="match status" value="1"/>
</dbReference>
<feature type="region of interest" description="Disordered" evidence="1">
    <location>
        <begin position="35"/>
        <end position="63"/>
    </location>
</feature>
<proteinExistence type="predicted"/>
<sequence>MTDWWPLALVVLLLLVVIAGWLLWRATTTAKERGARSGTAYSSSSGRGAQGGTQAETTADETSTAALPRAAVVVNPTKFDRTDKVRAEISKVCRGHGWADPLWLETTLEDPGYGQTKAALAEGVDLVCALGGDGTVRIVGSAMVGSEVPMGLLSAGTGNLLARNLSLPVTSLTQGMKVALTGADHRIDTATLRLRRPLRDADDEDAPPPVDTSDLDDLPPVPRQGEGEVEDHIFLVMAGIGFDAEVMANAPEKLKKQVGWAAYIVSGAQRLKGKQFKVDVRTDAGVRLRRRVRSVIIGNVGKLTGGLNLVPQAQADDGILDLVLLSPEGLVGWGAVVTRLVTRSSRGHQRVDYYTGRTIEVTSDEPVEIQLDGDTLGLATAMTIGVNPGSLILRRPA</sequence>
<evidence type="ECO:0000313" key="3">
    <source>
        <dbReference type="EMBL" id="USQ76480.1"/>
    </source>
</evidence>
<reference evidence="3" key="1">
    <citation type="submission" date="2022-06" db="EMBL/GenBank/DDBJ databases">
        <title>Ornithinimicrobium JY.X270.</title>
        <authorList>
            <person name="Huang Y."/>
        </authorList>
    </citation>
    <scope>NUCLEOTIDE SEQUENCE</scope>
    <source>
        <strain evidence="3">JY.X270</strain>
    </source>
</reference>
<dbReference type="InterPro" id="IPR004363">
    <property type="entry name" value="Methylgl_synth"/>
</dbReference>
<dbReference type="InterPro" id="IPR001206">
    <property type="entry name" value="Diacylglycerol_kinase_cat_dom"/>
</dbReference>
<organism evidence="3 4">
    <name type="scientific">Ornithinimicrobium cryptoxanthini</name>
    <dbReference type="NCBI Taxonomy" id="2934161"/>
    <lineage>
        <taxon>Bacteria</taxon>
        <taxon>Bacillati</taxon>
        <taxon>Actinomycetota</taxon>
        <taxon>Actinomycetes</taxon>
        <taxon>Micrococcales</taxon>
        <taxon>Ornithinimicrobiaceae</taxon>
        <taxon>Ornithinimicrobium</taxon>
    </lineage>
</organism>
<dbReference type="EMBL" id="CP099490">
    <property type="protein sequence ID" value="USQ76480.1"/>
    <property type="molecule type" value="Genomic_DNA"/>
</dbReference>
<protein>
    <submittedName>
        <fullName evidence="3">Diacylglycerol kinase family lipid kinase</fullName>
    </submittedName>
</protein>
<feature type="compositionally biased region" description="Low complexity" evidence="1">
    <location>
        <begin position="53"/>
        <end position="63"/>
    </location>
</feature>